<feature type="region of interest" description="Disordered" evidence="2">
    <location>
        <begin position="113"/>
        <end position="161"/>
    </location>
</feature>
<dbReference type="PANTHER" id="PTHR10372:SF27">
    <property type="entry name" value="ADHERENS JUNCTION PROTEIN P120"/>
    <property type="match status" value="1"/>
</dbReference>
<organism evidence="3 4">
    <name type="scientific">Artemia franciscana</name>
    <name type="common">Brine shrimp</name>
    <name type="synonym">Artemia sanfranciscana</name>
    <dbReference type="NCBI Taxonomy" id="6661"/>
    <lineage>
        <taxon>Eukaryota</taxon>
        <taxon>Metazoa</taxon>
        <taxon>Ecdysozoa</taxon>
        <taxon>Arthropoda</taxon>
        <taxon>Crustacea</taxon>
        <taxon>Branchiopoda</taxon>
        <taxon>Anostraca</taxon>
        <taxon>Artemiidae</taxon>
        <taxon>Artemia</taxon>
    </lineage>
</organism>
<protein>
    <recommendedName>
        <fullName evidence="5">Catenin delta-2</fullName>
    </recommendedName>
</protein>
<dbReference type="GO" id="GO:0005912">
    <property type="term" value="C:adherens junction"/>
    <property type="evidence" value="ECO:0007669"/>
    <property type="project" value="TreeGrafter"/>
</dbReference>
<keyword evidence="4" id="KW-1185">Reference proteome</keyword>
<evidence type="ECO:0000256" key="2">
    <source>
        <dbReference type="SAM" id="MobiDB-lite"/>
    </source>
</evidence>
<dbReference type="InterPro" id="IPR028435">
    <property type="entry name" value="Plakophilin/d_Catenin"/>
</dbReference>
<evidence type="ECO:0008006" key="5">
    <source>
        <dbReference type="Google" id="ProtNLM"/>
    </source>
</evidence>
<name>A0AA88HQV1_ARTSF</name>
<dbReference type="InterPro" id="IPR011989">
    <property type="entry name" value="ARM-like"/>
</dbReference>
<reference evidence="3" key="1">
    <citation type="submission" date="2023-07" db="EMBL/GenBank/DDBJ databases">
        <title>Chromosome-level genome assembly of Artemia franciscana.</title>
        <authorList>
            <person name="Jo E."/>
        </authorList>
    </citation>
    <scope>NUCLEOTIDE SEQUENCE</scope>
    <source>
        <tissue evidence="3">Whole body</tissue>
    </source>
</reference>
<dbReference type="GO" id="GO:0005737">
    <property type="term" value="C:cytoplasm"/>
    <property type="evidence" value="ECO:0007669"/>
    <property type="project" value="TreeGrafter"/>
</dbReference>
<dbReference type="Gene3D" id="1.25.10.10">
    <property type="entry name" value="Leucine-rich Repeat Variant"/>
    <property type="match status" value="1"/>
</dbReference>
<keyword evidence="1" id="KW-0677">Repeat</keyword>
<dbReference type="GO" id="GO:0005634">
    <property type="term" value="C:nucleus"/>
    <property type="evidence" value="ECO:0007669"/>
    <property type="project" value="TreeGrafter"/>
</dbReference>
<dbReference type="GO" id="GO:0005886">
    <property type="term" value="C:plasma membrane"/>
    <property type="evidence" value="ECO:0007669"/>
    <property type="project" value="TreeGrafter"/>
</dbReference>
<evidence type="ECO:0000256" key="1">
    <source>
        <dbReference type="ARBA" id="ARBA00022737"/>
    </source>
</evidence>
<sequence>MLCFTGKYAMRDLVQKLPTGNASQDQATSDETISAVLATLNEVIKKNAEFSRSLLEAEGVPRLINLARPRQGLNRSARVAKFASQVLIAMWSHQELRDVYRKNGFKETDFVARGTAVPSSPPPGGVHSSTLNRPMASQGGTRYEDKTLSLQRGTQRNQDGQYRDVVPLADIQYGDKTGHTGPPVGGVRILPPGMVMNFLNLW</sequence>
<dbReference type="EMBL" id="JAVRJZ010000017">
    <property type="protein sequence ID" value="KAK2709207.1"/>
    <property type="molecule type" value="Genomic_DNA"/>
</dbReference>
<comment type="caution">
    <text evidence="3">The sequence shown here is derived from an EMBL/GenBank/DDBJ whole genome shotgun (WGS) entry which is preliminary data.</text>
</comment>
<dbReference type="AlphaFoldDB" id="A0AA88HQV1"/>
<evidence type="ECO:0000313" key="4">
    <source>
        <dbReference type="Proteomes" id="UP001187531"/>
    </source>
</evidence>
<dbReference type="Proteomes" id="UP001187531">
    <property type="component" value="Unassembled WGS sequence"/>
</dbReference>
<gene>
    <name evidence="3" type="ORF">QYM36_013016</name>
</gene>
<dbReference type="GO" id="GO:0098609">
    <property type="term" value="P:cell-cell adhesion"/>
    <property type="evidence" value="ECO:0007669"/>
    <property type="project" value="InterPro"/>
</dbReference>
<dbReference type="PANTHER" id="PTHR10372">
    <property type="entry name" value="PLAKOPHILLIN-RELATED"/>
    <property type="match status" value="1"/>
</dbReference>
<feature type="compositionally biased region" description="Polar residues" evidence="2">
    <location>
        <begin position="148"/>
        <end position="160"/>
    </location>
</feature>
<proteinExistence type="predicted"/>
<accession>A0AA88HQV1</accession>
<evidence type="ECO:0000313" key="3">
    <source>
        <dbReference type="EMBL" id="KAK2709207.1"/>
    </source>
</evidence>